<gene>
    <name evidence="8" type="primary">queE</name>
    <name evidence="10" type="ORF">K8U91_07310</name>
</gene>
<sequence length="193" mass="21470">MRVNEIFYSLQGEGRFTGTAAVFVRLSGCNLRCSFCDTRHDTYTEMSEAEIVRAIAAYPARHVVITGGEPTLQLTRSLVDALHEAGKFVQIETNGSMELEPQLVQAIDWITCSPKSLPVKIGRVDELKVVYEGQDLVPYEAMARSYGAVLELQPCDTGDPVKNTRLLGASVDYIKAHPEWHLSLQTHKLIHIP</sequence>
<dbReference type="GO" id="GO:0016840">
    <property type="term" value="F:carbon-nitrogen lyase activity"/>
    <property type="evidence" value="ECO:0007669"/>
    <property type="project" value="UniProtKB-UniRule"/>
</dbReference>
<dbReference type="InterPro" id="IPR013785">
    <property type="entry name" value="Aldolase_TIM"/>
</dbReference>
<dbReference type="PIRSF" id="PIRSF000370">
    <property type="entry name" value="QueE"/>
    <property type="match status" value="1"/>
</dbReference>
<dbReference type="SFLD" id="SFLDS00029">
    <property type="entry name" value="Radical_SAM"/>
    <property type="match status" value="1"/>
</dbReference>
<comment type="catalytic activity">
    <reaction evidence="8">
        <text>6-carboxy-5,6,7,8-tetrahydropterin + H(+) = 7-carboxy-7-carbaguanine + NH4(+)</text>
        <dbReference type="Rhea" id="RHEA:27974"/>
        <dbReference type="ChEBI" id="CHEBI:15378"/>
        <dbReference type="ChEBI" id="CHEBI:28938"/>
        <dbReference type="ChEBI" id="CHEBI:61032"/>
        <dbReference type="ChEBI" id="CHEBI:61036"/>
        <dbReference type="EC" id="4.3.99.3"/>
    </reaction>
</comment>
<evidence type="ECO:0000313" key="11">
    <source>
        <dbReference type="Proteomes" id="UP000757103"/>
    </source>
</evidence>
<dbReference type="AlphaFoldDB" id="A0A921MSC1"/>
<dbReference type="Gene3D" id="3.20.20.70">
    <property type="entry name" value="Aldolase class I"/>
    <property type="match status" value="1"/>
</dbReference>
<reference evidence="10" key="2">
    <citation type="submission" date="2021-09" db="EMBL/GenBank/DDBJ databases">
        <authorList>
            <person name="Gilroy R."/>
        </authorList>
    </citation>
    <scope>NUCLEOTIDE SEQUENCE</scope>
    <source>
        <strain evidence="10">CHK121-7720</strain>
    </source>
</reference>
<feature type="binding site" evidence="8">
    <location>
        <begin position="153"/>
        <end position="156"/>
    </location>
    <ligand>
        <name>S-adenosyl-L-methionine</name>
        <dbReference type="ChEBI" id="CHEBI:59789"/>
    </ligand>
</feature>
<comment type="subunit">
    <text evidence="8">Homodimer.</text>
</comment>
<evidence type="ECO:0000256" key="8">
    <source>
        <dbReference type="HAMAP-Rule" id="MF_00917"/>
    </source>
</evidence>
<feature type="binding site" evidence="8">
    <location>
        <position position="29"/>
    </location>
    <ligand>
        <name>[4Fe-4S] cluster</name>
        <dbReference type="ChEBI" id="CHEBI:49883"/>
        <note>4Fe-4S-S-AdoMet</note>
    </ligand>
</feature>
<evidence type="ECO:0000259" key="9">
    <source>
        <dbReference type="PROSITE" id="PS51918"/>
    </source>
</evidence>
<dbReference type="HAMAP" id="MF_00917">
    <property type="entry name" value="QueE"/>
    <property type="match status" value="1"/>
</dbReference>
<comment type="cofactor">
    <cofactor evidence="8">
        <name>[4Fe-4S] cluster</name>
        <dbReference type="ChEBI" id="CHEBI:49883"/>
    </cofactor>
    <text evidence="8">Binds 1 [4Fe-4S] cluster. The cluster is coordinated with 3 cysteines and an exchangeable S-adenosyl-L-methionine.</text>
</comment>
<keyword evidence="8" id="KW-0671">Queuosine biosynthesis</keyword>
<comment type="pathway">
    <text evidence="8">Purine metabolism; 7-cyano-7-deazaguanine biosynthesis.</text>
</comment>
<feature type="binding site" evidence="8">
    <location>
        <begin position="113"/>
        <end position="115"/>
    </location>
    <ligand>
        <name>S-adenosyl-L-methionine</name>
        <dbReference type="ChEBI" id="CHEBI:59789"/>
    </ligand>
</feature>
<comment type="cofactor">
    <cofactor evidence="8">
        <name>Mg(2+)</name>
        <dbReference type="ChEBI" id="CHEBI:18420"/>
    </cofactor>
</comment>
<feature type="binding site" evidence="8">
    <location>
        <position position="38"/>
    </location>
    <ligand>
        <name>Mg(2+)</name>
        <dbReference type="ChEBI" id="CHEBI:18420"/>
    </ligand>
</feature>
<dbReference type="Pfam" id="PF04055">
    <property type="entry name" value="Radical_SAM"/>
    <property type="match status" value="1"/>
</dbReference>
<keyword evidence="2 8" id="KW-0949">S-adenosyl-L-methionine</keyword>
<feature type="binding site" evidence="8">
    <location>
        <position position="36"/>
    </location>
    <ligand>
        <name>[4Fe-4S] cluster</name>
        <dbReference type="ChEBI" id="CHEBI:49883"/>
        <note>4Fe-4S-S-AdoMet</note>
    </ligand>
</feature>
<dbReference type="GO" id="GO:0051539">
    <property type="term" value="F:4 iron, 4 sulfur cluster binding"/>
    <property type="evidence" value="ECO:0007669"/>
    <property type="project" value="UniProtKB-UniRule"/>
</dbReference>
<evidence type="ECO:0000256" key="5">
    <source>
        <dbReference type="ARBA" id="ARBA00023004"/>
    </source>
</evidence>
<dbReference type="SUPFAM" id="SSF102114">
    <property type="entry name" value="Radical SAM enzymes"/>
    <property type="match status" value="1"/>
</dbReference>
<keyword evidence="6 8" id="KW-0411">Iron-sulfur</keyword>
<dbReference type="GO" id="GO:0000287">
    <property type="term" value="F:magnesium ion binding"/>
    <property type="evidence" value="ECO:0007669"/>
    <property type="project" value="UniProtKB-UniRule"/>
</dbReference>
<feature type="binding site" evidence="8">
    <location>
        <position position="68"/>
    </location>
    <ligand>
        <name>S-adenosyl-L-methionine</name>
        <dbReference type="ChEBI" id="CHEBI:59789"/>
    </ligand>
</feature>
<keyword evidence="4 8" id="KW-0460">Magnesium</keyword>
<evidence type="ECO:0000256" key="6">
    <source>
        <dbReference type="ARBA" id="ARBA00023014"/>
    </source>
</evidence>
<comment type="similarity">
    <text evidence="8">Belongs to the radical SAM superfamily. 7-carboxy-7-deazaguanine synthase family.</text>
</comment>
<protein>
    <recommendedName>
        <fullName evidence="8">7-carboxy-7-deazaguanine synthase</fullName>
        <shortName evidence="8">CDG synthase</shortName>
        <ecNumber evidence="8">4.3.99.3</ecNumber>
    </recommendedName>
    <alternativeName>
        <fullName evidence="8">Queuosine biosynthesis protein QueE</fullName>
    </alternativeName>
</protein>
<dbReference type="PANTHER" id="PTHR42836">
    <property type="entry name" value="7-CARBOXY-7-DEAZAGUANINE SYNTHASE"/>
    <property type="match status" value="1"/>
</dbReference>
<accession>A0A921MSC1</accession>
<comment type="cofactor">
    <cofactor evidence="8">
        <name>S-adenosyl-L-methionine</name>
        <dbReference type="ChEBI" id="CHEBI:59789"/>
    </cofactor>
    <text evidence="8">Binds 1 S-adenosyl-L-methionine per subunit.</text>
</comment>
<evidence type="ECO:0000256" key="7">
    <source>
        <dbReference type="ARBA" id="ARBA00023239"/>
    </source>
</evidence>
<reference evidence="10" key="1">
    <citation type="journal article" date="2021" name="PeerJ">
        <title>Extensive microbial diversity within the chicken gut microbiome revealed by metagenomics and culture.</title>
        <authorList>
            <person name="Gilroy R."/>
            <person name="Ravi A."/>
            <person name="Getino M."/>
            <person name="Pursley I."/>
            <person name="Horton D.L."/>
            <person name="Alikhan N.F."/>
            <person name="Baker D."/>
            <person name="Gharbi K."/>
            <person name="Hall N."/>
            <person name="Watson M."/>
            <person name="Adriaenssens E.M."/>
            <person name="Foster-Nyarko E."/>
            <person name="Jarju S."/>
            <person name="Secka A."/>
            <person name="Antonio M."/>
            <person name="Oren A."/>
            <person name="Chaudhuri R.R."/>
            <person name="La Ragione R."/>
            <person name="Hildebrand F."/>
            <person name="Pallen M.J."/>
        </authorList>
    </citation>
    <scope>NUCLEOTIDE SEQUENCE</scope>
    <source>
        <strain evidence="10">CHK121-7720</strain>
    </source>
</reference>
<evidence type="ECO:0000256" key="2">
    <source>
        <dbReference type="ARBA" id="ARBA00022691"/>
    </source>
</evidence>
<dbReference type="RefSeq" id="WP_273306302.1">
    <property type="nucleotide sequence ID" value="NZ_DYUD01000023.1"/>
</dbReference>
<dbReference type="EMBL" id="DYUD01000023">
    <property type="protein sequence ID" value="HJG89261.1"/>
    <property type="molecule type" value="Genomic_DNA"/>
</dbReference>
<evidence type="ECO:0000256" key="4">
    <source>
        <dbReference type="ARBA" id="ARBA00022842"/>
    </source>
</evidence>
<feature type="domain" description="Radical SAM core" evidence="9">
    <location>
        <begin position="16"/>
        <end position="193"/>
    </location>
</feature>
<dbReference type="PROSITE" id="PS51918">
    <property type="entry name" value="RADICAL_SAM"/>
    <property type="match status" value="1"/>
</dbReference>
<organism evidence="10 11">
    <name type="scientific">Barnesiella viscericola</name>
    <dbReference type="NCBI Taxonomy" id="397865"/>
    <lineage>
        <taxon>Bacteria</taxon>
        <taxon>Pseudomonadati</taxon>
        <taxon>Bacteroidota</taxon>
        <taxon>Bacteroidia</taxon>
        <taxon>Bacteroidales</taxon>
        <taxon>Barnesiellaceae</taxon>
        <taxon>Barnesiella</taxon>
    </lineage>
</organism>
<dbReference type="CDD" id="cd01335">
    <property type="entry name" value="Radical_SAM"/>
    <property type="match status" value="1"/>
</dbReference>
<feature type="binding site" evidence="8">
    <location>
        <begin position="35"/>
        <end position="37"/>
    </location>
    <ligand>
        <name>S-adenosyl-L-methionine</name>
        <dbReference type="ChEBI" id="CHEBI:59789"/>
    </ligand>
</feature>
<evidence type="ECO:0000256" key="1">
    <source>
        <dbReference type="ARBA" id="ARBA00022485"/>
    </source>
</evidence>
<keyword evidence="1 8" id="KW-0004">4Fe-4S</keyword>
<dbReference type="GO" id="GO:1904047">
    <property type="term" value="F:S-adenosyl-L-methionine binding"/>
    <property type="evidence" value="ECO:0007669"/>
    <property type="project" value="UniProtKB-UniRule"/>
</dbReference>
<feature type="binding site" evidence="8">
    <location>
        <position position="33"/>
    </location>
    <ligand>
        <name>[4Fe-4S] cluster</name>
        <dbReference type="ChEBI" id="CHEBI:49883"/>
        <note>4Fe-4S-S-AdoMet</note>
    </ligand>
</feature>
<keyword evidence="7 8" id="KW-0456">Lyase</keyword>
<comment type="function">
    <text evidence="8">Catalyzes the complex heterocyclic radical-mediated conversion of 6-carboxy-5,6,7,8-tetrahydropterin (CPH4) to 7-carboxy-7-deazaguanine (CDG), a step common to the biosynthetic pathways of all 7-deazapurine-containing compounds.</text>
</comment>
<dbReference type="GO" id="GO:0008616">
    <property type="term" value="P:tRNA queuosine(34) biosynthetic process"/>
    <property type="evidence" value="ECO:0007669"/>
    <property type="project" value="UniProtKB-UniRule"/>
</dbReference>
<dbReference type="InterPro" id="IPR007197">
    <property type="entry name" value="rSAM"/>
</dbReference>
<dbReference type="EC" id="4.3.99.3" evidence="8"/>
<feature type="binding site" evidence="8">
    <location>
        <position position="25"/>
    </location>
    <ligand>
        <name>substrate</name>
    </ligand>
</feature>
<dbReference type="InterPro" id="IPR058240">
    <property type="entry name" value="rSAM_sf"/>
</dbReference>
<proteinExistence type="inferred from homology"/>
<keyword evidence="5 8" id="KW-0408">Iron</keyword>
<comment type="caution">
    <text evidence="10">The sequence shown here is derived from an EMBL/GenBank/DDBJ whole genome shotgun (WGS) entry which is preliminary data.</text>
</comment>
<feature type="binding site" evidence="8">
    <location>
        <position position="193"/>
    </location>
    <ligand>
        <name>substrate</name>
    </ligand>
</feature>
<dbReference type="PANTHER" id="PTHR42836:SF1">
    <property type="entry name" value="7-CARBOXY-7-DEAZAGUANINE SYNTHASE"/>
    <property type="match status" value="1"/>
</dbReference>
<name>A0A921MSC1_9BACT</name>
<feature type="binding site" evidence="8">
    <location>
        <position position="66"/>
    </location>
    <ligand>
        <name>substrate</name>
    </ligand>
</feature>
<dbReference type="InterPro" id="IPR024924">
    <property type="entry name" value="7-CO-7-deazaguanine_synth-like"/>
</dbReference>
<keyword evidence="3 8" id="KW-0479">Metal-binding</keyword>
<dbReference type="Proteomes" id="UP000757103">
    <property type="component" value="Unassembled WGS sequence"/>
</dbReference>
<evidence type="ECO:0000313" key="10">
    <source>
        <dbReference type="EMBL" id="HJG89261.1"/>
    </source>
</evidence>
<evidence type="ECO:0000256" key="3">
    <source>
        <dbReference type="ARBA" id="ARBA00022723"/>
    </source>
</evidence>
<feature type="binding site" evidence="8">
    <location>
        <begin position="10"/>
        <end position="12"/>
    </location>
    <ligand>
        <name>substrate</name>
    </ligand>
</feature>